<comment type="caution">
    <text evidence="1">The sequence shown here is derived from an EMBL/GenBank/DDBJ whole genome shotgun (WGS) entry which is preliminary data.</text>
</comment>
<reference evidence="1 2" key="1">
    <citation type="journal article" date="2017" name="Int. J. Syst. Evol. Microbiol.">
        <title>Ramlibacter monticola sp. nov., isolated from forest soil.</title>
        <authorList>
            <person name="Chaudhary D.K."/>
            <person name="Kim J."/>
        </authorList>
    </citation>
    <scope>NUCLEOTIDE SEQUENCE [LARGE SCALE GENOMIC DNA]</scope>
    <source>
        <strain evidence="1 2">KACC 19175</strain>
    </source>
</reference>
<evidence type="ECO:0000313" key="1">
    <source>
        <dbReference type="EMBL" id="MBL0390107.1"/>
    </source>
</evidence>
<dbReference type="AlphaFoldDB" id="A0A937CSH3"/>
<proteinExistence type="predicted"/>
<name>A0A937CSH3_9BURK</name>
<organism evidence="1 2">
    <name type="scientific">Ramlibacter monticola</name>
    <dbReference type="NCBI Taxonomy" id="1926872"/>
    <lineage>
        <taxon>Bacteria</taxon>
        <taxon>Pseudomonadati</taxon>
        <taxon>Pseudomonadota</taxon>
        <taxon>Betaproteobacteria</taxon>
        <taxon>Burkholderiales</taxon>
        <taxon>Comamonadaceae</taxon>
        <taxon>Ramlibacter</taxon>
    </lineage>
</organism>
<sequence>MDWRDSNMAGDMWTWKISLTRAADGSFELNALQKSMTGEDDYEIDGGEGLRGGEAVLGAIRDLFLDDMLQDCYEDVHWKSIFKAVRALSAPLAKEMAAALANEEGEDEDEEE</sequence>
<gene>
    <name evidence="1" type="ORF">JJ685_03015</name>
</gene>
<accession>A0A937CSH3</accession>
<evidence type="ECO:0000313" key="2">
    <source>
        <dbReference type="Proteomes" id="UP000599109"/>
    </source>
</evidence>
<protein>
    <submittedName>
        <fullName evidence="1">Uncharacterized protein</fullName>
    </submittedName>
</protein>
<dbReference type="Proteomes" id="UP000599109">
    <property type="component" value="Unassembled WGS sequence"/>
</dbReference>
<dbReference type="RefSeq" id="WP_201672681.1">
    <property type="nucleotide sequence ID" value="NZ_JAEQNE010000001.1"/>
</dbReference>
<keyword evidence="2" id="KW-1185">Reference proteome</keyword>
<dbReference type="EMBL" id="JAEQNE010000001">
    <property type="protein sequence ID" value="MBL0390107.1"/>
    <property type="molecule type" value="Genomic_DNA"/>
</dbReference>